<dbReference type="EMBL" id="AMCI01008551">
    <property type="protein sequence ID" value="EJW90890.1"/>
    <property type="molecule type" value="Genomic_DNA"/>
</dbReference>
<gene>
    <name evidence="1" type="ORF">EVA_21004</name>
</gene>
<protein>
    <submittedName>
        <fullName evidence="1">Uncharacterized protein</fullName>
    </submittedName>
</protein>
<name>J9BTJ1_9ZZZZ</name>
<comment type="caution">
    <text evidence="1">The sequence shown here is derived from an EMBL/GenBank/DDBJ whole genome shotgun (WGS) entry which is preliminary data.</text>
</comment>
<proteinExistence type="predicted"/>
<dbReference type="AlphaFoldDB" id="J9BTJ1"/>
<sequence length="42" mass="5002">MHRCHLPVLCRHPQEGWLHPLWKSHLSCDLRSSVPHREDPPL</sequence>
<evidence type="ECO:0000313" key="1">
    <source>
        <dbReference type="EMBL" id="EJW90890.1"/>
    </source>
</evidence>
<reference evidence="1" key="1">
    <citation type="journal article" date="2012" name="PLoS ONE">
        <title>Gene sets for utilization of primary and secondary nutrition supplies in the distal gut of endangered iberian lynx.</title>
        <authorList>
            <person name="Alcaide M."/>
            <person name="Messina E."/>
            <person name="Richter M."/>
            <person name="Bargiela R."/>
            <person name="Peplies J."/>
            <person name="Huws S.A."/>
            <person name="Newbold C.J."/>
            <person name="Golyshin P.N."/>
            <person name="Simon M.A."/>
            <person name="Lopez G."/>
            <person name="Yakimov M.M."/>
            <person name="Ferrer M."/>
        </authorList>
    </citation>
    <scope>NUCLEOTIDE SEQUENCE</scope>
</reference>
<accession>J9BTJ1</accession>
<organism evidence="1">
    <name type="scientific">gut metagenome</name>
    <dbReference type="NCBI Taxonomy" id="749906"/>
    <lineage>
        <taxon>unclassified sequences</taxon>
        <taxon>metagenomes</taxon>
        <taxon>organismal metagenomes</taxon>
    </lineage>
</organism>